<feature type="domain" description="HicB-like antitoxin of toxin-antitoxin system" evidence="1">
    <location>
        <begin position="5"/>
        <end position="133"/>
    </location>
</feature>
<evidence type="ECO:0000259" key="1">
    <source>
        <dbReference type="Pfam" id="PF15919"/>
    </source>
</evidence>
<evidence type="ECO:0000313" key="2">
    <source>
        <dbReference type="EMBL" id="NOL51332.1"/>
    </source>
</evidence>
<sequence>MLFTVGIETPKSTDEAFGIVVPVLCSDEYSCFSAADTIEQIHSQAIDAIYSLLDEMLADGINLLNLKDLGFSTYRELDDFKHCDAWLLLEVDISGFFGKRQRVNVVLPQYLIDRIDQRVLTNPAYQDRSHFLTIASQHELAIPSI</sequence>
<name>A0A849P6B6_9BURK</name>
<evidence type="ECO:0000313" key="3">
    <source>
        <dbReference type="Proteomes" id="UP000537862"/>
    </source>
</evidence>
<dbReference type="AlphaFoldDB" id="A0A849P6B6"/>
<dbReference type="InterPro" id="IPR031807">
    <property type="entry name" value="HicB-like"/>
</dbReference>
<comment type="caution">
    <text evidence="2">The sequence shown here is derived from an EMBL/GenBank/DDBJ whole genome shotgun (WGS) entry which is preliminary data.</text>
</comment>
<proteinExistence type="predicted"/>
<keyword evidence="3" id="KW-1185">Reference proteome</keyword>
<organism evidence="2 3">
    <name type="scientific">Pelistega suis</name>
    <dbReference type="NCBI Taxonomy" id="1631957"/>
    <lineage>
        <taxon>Bacteria</taxon>
        <taxon>Pseudomonadati</taxon>
        <taxon>Pseudomonadota</taxon>
        <taxon>Betaproteobacteria</taxon>
        <taxon>Burkholderiales</taxon>
        <taxon>Alcaligenaceae</taxon>
        <taxon>Pelistega</taxon>
    </lineage>
</organism>
<accession>A0A849P6B6</accession>
<protein>
    <submittedName>
        <fullName evidence="2">CopG family transcriptional regulator</fullName>
    </submittedName>
</protein>
<reference evidence="2 3" key="1">
    <citation type="submission" date="2020-05" db="EMBL/GenBank/DDBJ databases">
        <authorList>
            <person name="Niu N."/>
        </authorList>
    </citation>
    <scope>NUCLEOTIDE SEQUENCE [LARGE SCALE GENOMIC DNA]</scope>
    <source>
        <strain evidence="2 3">3340-03</strain>
    </source>
</reference>
<dbReference type="Pfam" id="PF15919">
    <property type="entry name" value="HicB_lk_antitox"/>
    <property type="match status" value="1"/>
</dbReference>
<dbReference type="EMBL" id="JABGBN010000002">
    <property type="protein sequence ID" value="NOL51332.1"/>
    <property type="molecule type" value="Genomic_DNA"/>
</dbReference>
<dbReference type="Proteomes" id="UP000537862">
    <property type="component" value="Unassembled WGS sequence"/>
</dbReference>
<gene>
    <name evidence="2" type="ORF">HKX39_03970</name>
</gene>